<keyword evidence="3 4" id="KW-0326">Glycosidase</keyword>
<feature type="chain" id="PRO_5002567535" description="Glycoside hydrolase family 5 domain-containing protein" evidence="5">
    <location>
        <begin position="20"/>
        <end position="418"/>
    </location>
</feature>
<name>A0A0G4MCH2_VERLO</name>
<dbReference type="GO" id="GO:0000272">
    <property type="term" value="P:polysaccharide catabolic process"/>
    <property type="evidence" value="ECO:0007669"/>
    <property type="project" value="InterPro"/>
</dbReference>
<feature type="domain" description="Glycoside hydrolase family 5" evidence="6">
    <location>
        <begin position="95"/>
        <end position="373"/>
    </location>
</feature>
<evidence type="ECO:0000256" key="2">
    <source>
        <dbReference type="ARBA" id="ARBA00022801"/>
    </source>
</evidence>
<comment type="similarity">
    <text evidence="1 4">Belongs to the glycosyl hydrolase 5 (cellulase A) family.</text>
</comment>
<organism evidence="7 8">
    <name type="scientific">Verticillium longisporum</name>
    <name type="common">Verticillium dahliae var. longisporum</name>
    <dbReference type="NCBI Taxonomy" id="100787"/>
    <lineage>
        <taxon>Eukaryota</taxon>
        <taxon>Fungi</taxon>
        <taxon>Dikarya</taxon>
        <taxon>Ascomycota</taxon>
        <taxon>Pezizomycotina</taxon>
        <taxon>Sordariomycetes</taxon>
        <taxon>Hypocreomycetidae</taxon>
        <taxon>Glomerellales</taxon>
        <taxon>Plectosphaerellaceae</taxon>
        <taxon>Verticillium</taxon>
    </lineage>
</organism>
<accession>A0A0G4MCH2</accession>
<dbReference type="PANTHER" id="PTHR31263">
    <property type="entry name" value="CELLULASE FAMILY PROTEIN (AFU_ORTHOLOGUE AFUA_5G14560)"/>
    <property type="match status" value="1"/>
</dbReference>
<dbReference type="AlphaFoldDB" id="A0A0G4MCH2"/>
<feature type="signal peptide" evidence="5">
    <location>
        <begin position="1"/>
        <end position="19"/>
    </location>
</feature>
<dbReference type="InterPro" id="IPR017853">
    <property type="entry name" value="GH"/>
</dbReference>
<keyword evidence="2 4" id="KW-0378">Hydrolase</keyword>
<evidence type="ECO:0000313" key="8">
    <source>
        <dbReference type="Proteomes" id="UP000044602"/>
    </source>
</evidence>
<dbReference type="EMBL" id="CVQH01021972">
    <property type="protein sequence ID" value="CRK32002.1"/>
    <property type="molecule type" value="Genomic_DNA"/>
</dbReference>
<protein>
    <recommendedName>
        <fullName evidence="6">Glycoside hydrolase family 5 domain-containing protein</fullName>
    </recommendedName>
</protein>
<dbReference type="PANTHER" id="PTHR31263:SF0">
    <property type="entry name" value="CELLULASE FAMILY PROTEIN (AFU_ORTHOLOGUE AFUA_5G14560)"/>
    <property type="match status" value="1"/>
</dbReference>
<dbReference type="Proteomes" id="UP000044602">
    <property type="component" value="Unassembled WGS sequence"/>
</dbReference>
<dbReference type="Pfam" id="PF00150">
    <property type="entry name" value="Cellulase"/>
    <property type="match status" value="1"/>
</dbReference>
<keyword evidence="5" id="KW-0732">Signal</keyword>
<gene>
    <name evidence="7" type="ORF">BN1708_005639</name>
</gene>
<dbReference type="InterPro" id="IPR001547">
    <property type="entry name" value="Glyco_hydro_5"/>
</dbReference>
<evidence type="ECO:0000256" key="5">
    <source>
        <dbReference type="SAM" id="SignalP"/>
    </source>
</evidence>
<dbReference type="GO" id="GO:0004553">
    <property type="term" value="F:hydrolase activity, hydrolyzing O-glycosyl compounds"/>
    <property type="evidence" value="ECO:0007669"/>
    <property type="project" value="InterPro"/>
</dbReference>
<evidence type="ECO:0000259" key="6">
    <source>
        <dbReference type="Pfam" id="PF00150"/>
    </source>
</evidence>
<keyword evidence="8" id="KW-1185">Reference proteome</keyword>
<dbReference type="Gene3D" id="3.20.20.80">
    <property type="entry name" value="Glycosidases"/>
    <property type="match status" value="1"/>
</dbReference>
<dbReference type="STRING" id="100787.A0A0G4MCH2"/>
<evidence type="ECO:0000313" key="7">
    <source>
        <dbReference type="EMBL" id="CRK32002.1"/>
    </source>
</evidence>
<dbReference type="SUPFAM" id="SSF51445">
    <property type="entry name" value="(Trans)glycosidases"/>
    <property type="match status" value="1"/>
</dbReference>
<evidence type="ECO:0000256" key="1">
    <source>
        <dbReference type="ARBA" id="ARBA00005641"/>
    </source>
</evidence>
<feature type="non-terminal residue" evidence="7">
    <location>
        <position position="418"/>
    </location>
</feature>
<proteinExistence type="inferred from homology"/>
<evidence type="ECO:0000256" key="4">
    <source>
        <dbReference type="RuleBase" id="RU361153"/>
    </source>
</evidence>
<reference evidence="7 8" key="1">
    <citation type="submission" date="2015-05" db="EMBL/GenBank/DDBJ databases">
        <authorList>
            <person name="Wang D.B."/>
            <person name="Wang M."/>
        </authorList>
    </citation>
    <scope>NUCLEOTIDE SEQUENCE [LARGE SCALE GENOMIC DNA]</scope>
    <source>
        <strain evidence="7">VL1</strain>
    </source>
</reference>
<evidence type="ECO:0000256" key="3">
    <source>
        <dbReference type="ARBA" id="ARBA00023295"/>
    </source>
</evidence>
<sequence>MFLAISLLLIGAYIHYLWRAETTINVPWVPDPASRLFAEVPLTPLPAKDDITTYQLPLATRGRNIVDAKGRRFKLLSVNWYGASDELFVPGGLDIRHRRDIAATIRALGFNSVRLPYADEIVTANPVVDARVVAANPDLAGKRALDVFEAVTTALTDVGLAVVVNNHITHATWCCGADPCDAGWANDHLGPLCRVRQTEEGWIRNWEAVMARFVANPLVIGADLRNEVRGVWGTMPWSKWAAAAERAGNRLLKMNPDWLIVVGGTESGNDLRGVAERPVRLDVPDRVVYSAHVYAWSGWGSLEGRFAKRGYASFVHAMRENWGYLVEGDRAPVWVGEFGAPRDPSMGDANYWQNLVRYLKVVDADFGYWAINPRKPKANTTETYALVEDDWKTPVLDYRMKDMAEMMKQGTFEGHDEL</sequence>